<reference evidence="1 2" key="1">
    <citation type="submission" date="2023-02" db="EMBL/GenBank/DDBJ databases">
        <title>LHISI_Scaffold_Assembly.</title>
        <authorList>
            <person name="Stuart O.P."/>
            <person name="Cleave R."/>
            <person name="Magrath M.J.L."/>
            <person name="Mikheyev A.S."/>
        </authorList>
    </citation>
    <scope>NUCLEOTIDE SEQUENCE [LARGE SCALE GENOMIC DNA]</scope>
    <source>
        <strain evidence="1">Daus_M_001</strain>
        <tissue evidence="1">Leg muscle</tissue>
    </source>
</reference>
<evidence type="ECO:0000313" key="1">
    <source>
        <dbReference type="EMBL" id="KAJ8882228.1"/>
    </source>
</evidence>
<dbReference type="Proteomes" id="UP001159363">
    <property type="component" value="Chromosome 5"/>
</dbReference>
<gene>
    <name evidence="1" type="ORF">PR048_018716</name>
</gene>
<name>A0ABQ9HD37_9NEOP</name>
<protein>
    <submittedName>
        <fullName evidence="1">Uncharacterized protein</fullName>
    </submittedName>
</protein>
<accession>A0ABQ9HD37</accession>
<feature type="non-terminal residue" evidence="1">
    <location>
        <position position="404"/>
    </location>
</feature>
<sequence length="404" mass="45378">MDSMVEDLPSVTPLALSTARGPEESVQALIYQPYKMFHCDNCDAVFTGSDNLYKPNNTCKGKVCPEAPETSISMSPSRPPLVQVQSCSGNSSNFVTNSLRQGFNCPQGIGFKDFGFEISRKAERNPKFKVGVPGSQLYPSFWRLCDSGKPHNTTRNNCIWIRSSLVTVFSRCVWLVQVERMHEVVMSKWRRKRRSDANSPQKVGQPCRHAVLTPARSVSLSCRGCLPPPSRNLLPETNTEVKQLLILLTRFARASKMASLANNVTESRSPISELLQPTRQPVAKTIDRDSLISRKYFDDQLRQCGSRGWRLLNERAGCSYLLTRADGLGTSHPATVYLPSVISLGTSHPATVYLPSTTHSTPKNKEDELSRFWRLKNEVKRADEGEMRCEWNSIEYKDGETRDP</sequence>
<proteinExistence type="predicted"/>
<organism evidence="1 2">
    <name type="scientific">Dryococelus australis</name>
    <dbReference type="NCBI Taxonomy" id="614101"/>
    <lineage>
        <taxon>Eukaryota</taxon>
        <taxon>Metazoa</taxon>
        <taxon>Ecdysozoa</taxon>
        <taxon>Arthropoda</taxon>
        <taxon>Hexapoda</taxon>
        <taxon>Insecta</taxon>
        <taxon>Pterygota</taxon>
        <taxon>Neoptera</taxon>
        <taxon>Polyneoptera</taxon>
        <taxon>Phasmatodea</taxon>
        <taxon>Verophasmatodea</taxon>
        <taxon>Anareolatae</taxon>
        <taxon>Phasmatidae</taxon>
        <taxon>Eurycanthinae</taxon>
        <taxon>Dryococelus</taxon>
    </lineage>
</organism>
<dbReference type="EMBL" id="JARBHB010000006">
    <property type="protein sequence ID" value="KAJ8882228.1"/>
    <property type="molecule type" value="Genomic_DNA"/>
</dbReference>
<evidence type="ECO:0000313" key="2">
    <source>
        <dbReference type="Proteomes" id="UP001159363"/>
    </source>
</evidence>
<keyword evidence="2" id="KW-1185">Reference proteome</keyword>
<comment type="caution">
    <text evidence="1">The sequence shown here is derived from an EMBL/GenBank/DDBJ whole genome shotgun (WGS) entry which is preliminary data.</text>
</comment>